<evidence type="ECO:0000313" key="4">
    <source>
        <dbReference type="Proteomes" id="UP000184092"/>
    </source>
</evidence>
<gene>
    <name evidence="3" type="ORF">SAMN05216269_1036</name>
</gene>
<dbReference type="Proteomes" id="UP000184092">
    <property type="component" value="Unassembled WGS sequence"/>
</dbReference>
<evidence type="ECO:0000313" key="3">
    <source>
        <dbReference type="EMBL" id="SHM17119.1"/>
    </source>
</evidence>
<dbReference type="InterPro" id="IPR045829">
    <property type="entry name" value="PKD_6"/>
</dbReference>
<reference evidence="4" key="1">
    <citation type="submission" date="2016-11" db="EMBL/GenBank/DDBJ databases">
        <authorList>
            <person name="Varghese N."/>
            <person name="Submissions S."/>
        </authorList>
    </citation>
    <scope>NUCLEOTIDE SEQUENCE [LARGE SCALE GENOMIC DNA]</scope>
    <source>
        <strain evidence="4">CGMCC 1.2749</strain>
    </source>
</reference>
<feature type="domain" description="PKD-like" evidence="2">
    <location>
        <begin position="502"/>
        <end position="576"/>
    </location>
</feature>
<evidence type="ECO:0000256" key="1">
    <source>
        <dbReference type="SAM" id="SignalP"/>
    </source>
</evidence>
<dbReference type="Pfam" id="PF19408">
    <property type="entry name" value="PKD_6"/>
    <property type="match status" value="1"/>
</dbReference>
<dbReference type="InterPro" id="IPR013783">
    <property type="entry name" value="Ig-like_fold"/>
</dbReference>
<sequence>MKSTITQSIKILLFLLFSILSFSTEALAQSSTVTTDKLEYAPGQYVIVTGANWLPGETVKLTFEETPLIHAVEYLYATADLAGNINNSDYLIQVHDQGQEFKLTATGLTSGYQTETLFADAFVAGVAPVLIPLNFNIDGNLVSTNTVPPIVGDWLTGPNGAGVLTNAGVPINPLTTFHLTDLYNTNEDNFASGKVNDNPNILTWVTNPVGDKVDVNNALIHFSKDAFGQQWIMVGADHFSNKGTVYIDFEFLQNKLEITGTTSGGFISSGPDGGRTKDDFILTLLLTNGGSTAGFFISKWTEISPGVFDYVDQTLTLGTLNAVFASVNTADGTSVPFGAFGNITYEKNTFAEAAINLTKVLSAAIDPCKSFGIKTLFIKTKVSASSSATIADFIKPIQVTFALGVADAGPNQTKCSAGSSTDFQLAGVATPSPGDSVSSVKWTVVSGTATIINDTTLNAIATVSSSTATIRLTVKTLNGCESFKDVILTVTPTVPCAITPLSNDNVCPLSSNTYSAPDGMTSYAWSLSNANGATITSVTNSQNVTVAAGSDCNKSYTLLLTTTSNGCSSSCEKIVTVKDITAPTFTAPANLTIYTSATCT</sequence>
<feature type="non-terminal residue" evidence="3">
    <location>
        <position position="600"/>
    </location>
</feature>
<name>A0A1M7GML3_9FLAO</name>
<accession>A0A1M7GML3</accession>
<evidence type="ECO:0000259" key="2">
    <source>
        <dbReference type="Pfam" id="PF19408"/>
    </source>
</evidence>
<proteinExistence type="predicted"/>
<organism evidence="3 4">
    <name type="scientific">Flavobacterium xinjiangense</name>
    <dbReference type="NCBI Taxonomy" id="178356"/>
    <lineage>
        <taxon>Bacteria</taxon>
        <taxon>Pseudomonadati</taxon>
        <taxon>Bacteroidota</taxon>
        <taxon>Flavobacteriia</taxon>
        <taxon>Flavobacteriales</taxon>
        <taxon>Flavobacteriaceae</taxon>
        <taxon>Flavobacterium</taxon>
    </lineage>
</organism>
<dbReference type="STRING" id="178356.SAMN05216269_1036"/>
<dbReference type="Gene3D" id="2.60.40.10">
    <property type="entry name" value="Immunoglobulins"/>
    <property type="match status" value="1"/>
</dbReference>
<dbReference type="RefSeq" id="WP_167365554.1">
    <property type="nucleotide sequence ID" value="NZ_FRCL01000003.1"/>
</dbReference>
<feature type="signal peptide" evidence="1">
    <location>
        <begin position="1"/>
        <end position="28"/>
    </location>
</feature>
<dbReference type="EMBL" id="FRCL01000003">
    <property type="protein sequence ID" value="SHM17119.1"/>
    <property type="molecule type" value="Genomic_DNA"/>
</dbReference>
<keyword evidence="1" id="KW-0732">Signal</keyword>
<dbReference type="AlphaFoldDB" id="A0A1M7GML3"/>
<protein>
    <recommendedName>
        <fullName evidence="2">PKD-like domain-containing protein</fullName>
    </recommendedName>
</protein>
<keyword evidence="4" id="KW-1185">Reference proteome</keyword>
<feature type="chain" id="PRO_5013314418" description="PKD-like domain-containing protein" evidence="1">
    <location>
        <begin position="29"/>
        <end position="600"/>
    </location>
</feature>